<sequence>LKELKKEFELDNSTDNNESETCDMIDEPFTYQELDNDFACQELND</sequence>
<organism evidence="2 3">
    <name type="scientific">Funneliformis mosseae</name>
    <name type="common">Endomycorrhizal fungus</name>
    <name type="synonym">Glomus mosseae</name>
    <dbReference type="NCBI Taxonomy" id="27381"/>
    <lineage>
        <taxon>Eukaryota</taxon>
        <taxon>Fungi</taxon>
        <taxon>Fungi incertae sedis</taxon>
        <taxon>Mucoromycota</taxon>
        <taxon>Glomeromycotina</taxon>
        <taxon>Glomeromycetes</taxon>
        <taxon>Glomerales</taxon>
        <taxon>Glomeraceae</taxon>
        <taxon>Funneliformis</taxon>
    </lineage>
</organism>
<feature type="non-terminal residue" evidence="2">
    <location>
        <position position="1"/>
    </location>
</feature>
<accession>A0A9N9N5F8</accession>
<dbReference type="EMBL" id="CAJVPP010009310">
    <property type="protein sequence ID" value="CAG8703590.1"/>
    <property type="molecule type" value="Genomic_DNA"/>
</dbReference>
<evidence type="ECO:0000313" key="2">
    <source>
        <dbReference type="EMBL" id="CAG8703590.1"/>
    </source>
</evidence>
<keyword evidence="3" id="KW-1185">Reference proteome</keyword>
<evidence type="ECO:0000313" key="3">
    <source>
        <dbReference type="Proteomes" id="UP000789375"/>
    </source>
</evidence>
<protein>
    <submittedName>
        <fullName evidence="2">11632_t:CDS:1</fullName>
    </submittedName>
</protein>
<evidence type="ECO:0000256" key="1">
    <source>
        <dbReference type="SAM" id="MobiDB-lite"/>
    </source>
</evidence>
<dbReference type="Proteomes" id="UP000789375">
    <property type="component" value="Unassembled WGS sequence"/>
</dbReference>
<gene>
    <name evidence="2" type="ORF">FMOSSE_LOCUS13931</name>
</gene>
<feature type="region of interest" description="Disordered" evidence="1">
    <location>
        <begin position="1"/>
        <end position="22"/>
    </location>
</feature>
<reference evidence="2" key="1">
    <citation type="submission" date="2021-06" db="EMBL/GenBank/DDBJ databases">
        <authorList>
            <person name="Kallberg Y."/>
            <person name="Tangrot J."/>
            <person name="Rosling A."/>
        </authorList>
    </citation>
    <scope>NUCLEOTIDE SEQUENCE</scope>
    <source>
        <strain evidence="2">87-6 pot B 2015</strain>
    </source>
</reference>
<name>A0A9N9N5F8_FUNMO</name>
<proteinExistence type="predicted"/>
<comment type="caution">
    <text evidence="2">The sequence shown here is derived from an EMBL/GenBank/DDBJ whole genome shotgun (WGS) entry which is preliminary data.</text>
</comment>
<dbReference type="AlphaFoldDB" id="A0A9N9N5F8"/>